<dbReference type="Proteomes" id="UP000807716">
    <property type="component" value="Unassembled WGS sequence"/>
</dbReference>
<proteinExistence type="predicted"/>
<dbReference type="Gene3D" id="1.25.40.420">
    <property type="match status" value="1"/>
</dbReference>
<dbReference type="Pfam" id="PF00651">
    <property type="entry name" value="BTB"/>
    <property type="match status" value="1"/>
</dbReference>
<sequence length="459" mass="50560">MDITFHNPTSLGDSFAKLINAPDGDIKFLVGEEETVRYGHSLVLKARCQYFETMLTGDWKENSEGIIRKPNIGVDVFDLILRFIYTSRVTLPSSQVIDVVNAAAELAMTDLLAICEPVIKGCLTHNNVFSILTMSVLHNLDNLWSACQSYICLHAGALTAGTEILTLDSTQLQKLLAMDKFRVSELNVWTLAIRWAWHQHLESEGEPLSLKTPASLGRLLVKTFDDEDGKDGVDSESDEKKSSIMIPPGLAGTFDGENEQDYVMEMTTAAHQKLQATIAPLLSSVRFHTMEIDQFHRLVEYTCLVPRDLCLQVYRYNILAIKAPGHLTALSRIHSSVLLATSEWWNVLKLIPTSRNVTGESAAYNVFAFGSTPGINTTPVPRTSTLNIFGPPSTPMSLPSMNLQASCGPTFGAGPDLRITSDGKSSSARCLSYTDLNLSEVLGSAVFDVVDYEVFQILF</sequence>
<dbReference type="InterPro" id="IPR011705">
    <property type="entry name" value="BACK"/>
</dbReference>
<dbReference type="Gene3D" id="3.30.710.10">
    <property type="entry name" value="Potassium Channel Kv1.1, Chain A"/>
    <property type="match status" value="1"/>
</dbReference>
<dbReference type="PROSITE" id="PS50097">
    <property type="entry name" value="BTB"/>
    <property type="match status" value="1"/>
</dbReference>
<dbReference type="SUPFAM" id="SSF54695">
    <property type="entry name" value="POZ domain"/>
    <property type="match status" value="1"/>
</dbReference>
<dbReference type="InterPro" id="IPR000210">
    <property type="entry name" value="BTB/POZ_dom"/>
</dbReference>
<keyword evidence="3" id="KW-1185">Reference proteome</keyword>
<evidence type="ECO:0000313" key="3">
    <source>
        <dbReference type="Proteomes" id="UP000807716"/>
    </source>
</evidence>
<evidence type="ECO:0000259" key="1">
    <source>
        <dbReference type="PROSITE" id="PS50097"/>
    </source>
</evidence>
<organism evidence="2 3">
    <name type="scientific">Actinomortierella ambigua</name>
    <dbReference type="NCBI Taxonomy" id="1343610"/>
    <lineage>
        <taxon>Eukaryota</taxon>
        <taxon>Fungi</taxon>
        <taxon>Fungi incertae sedis</taxon>
        <taxon>Mucoromycota</taxon>
        <taxon>Mortierellomycotina</taxon>
        <taxon>Mortierellomycetes</taxon>
        <taxon>Mortierellales</taxon>
        <taxon>Mortierellaceae</taxon>
        <taxon>Actinomortierella</taxon>
    </lineage>
</organism>
<dbReference type="InterPro" id="IPR051481">
    <property type="entry name" value="BTB-POZ/Galectin-3-binding"/>
</dbReference>
<dbReference type="InterPro" id="IPR011333">
    <property type="entry name" value="SKP1/BTB/POZ_sf"/>
</dbReference>
<dbReference type="PANTHER" id="PTHR24410">
    <property type="entry name" value="HL07962P-RELATED"/>
    <property type="match status" value="1"/>
</dbReference>
<gene>
    <name evidence="2" type="ORF">DFQ27_000114</name>
</gene>
<dbReference type="CDD" id="cd14733">
    <property type="entry name" value="BACK"/>
    <property type="match status" value="1"/>
</dbReference>
<dbReference type="SMART" id="SM00875">
    <property type="entry name" value="BACK"/>
    <property type="match status" value="1"/>
</dbReference>
<dbReference type="PANTHER" id="PTHR24410:SF23">
    <property type="entry name" value="BTB DOMAIN-CONTAINING PROTEIN-RELATED"/>
    <property type="match status" value="1"/>
</dbReference>
<dbReference type="Pfam" id="PF07707">
    <property type="entry name" value="BACK"/>
    <property type="match status" value="1"/>
</dbReference>
<accession>A0A9P6QH66</accession>
<protein>
    <recommendedName>
        <fullName evidence="1">BTB domain-containing protein</fullName>
    </recommendedName>
</protein>
<dbReference type="OrthoDB" id="298084at2759"/>
<evidence type="ECO:0000313" key="2">
    <source>
        <dbReference type="EMBL" id="KAG0266162.1"/>
    </source>
</evidence>
<dbReference type="SMART" id="SM00225">
    <property type="entry name" value="BTB"/>
    <property type="match status" value="1"/>
</dbReference>
<comment type="caution">
    <text evidence="2">The sequence shown here is derived from an EMBL/GenBank/DDBJ whole genome shotgun (WGS) entry which is preliminary data.</text>
</comment>
<reference evidence="2" key="1">
    <citation type="journal article" date="2020" name="Fungal Divers.">
        <title>Resolving the Mortierellaceae phylogeny through synthesis of multi-gene phylogenetics and phylogenomics.</title>
        <authorList>
            <person name="Vandepol N."/>
            <person name="Liber J."/>
            <person name="Desiro A."/>
            <person name="Na H."/>
            <person name="Kennedy M."/>
            <person name="Barry K."/>
            <person name="Grigoriev I.V."/>
            <person name="Miller A.N."/>
            <person name="O'Donnell K."/>
            <person name="Stajich J.E."/>
            <person name="Bonito G."/>
        </authorList>
    </citation>
    <scope>NUCLEOTIDE SEQUENCE</scope>
    <source>
        <strain evidence="2">BC1065</strain>
    </source>
</reference>
<dbReference type="EMBL" id="JAAAJB010000100">
    <property type="protein sequence ID" value="KAG0266162.1"/>
    <property type="molecule type" value="Genomic_DNA"/>
</dbReference>
<feature type="domain" description="BTB" evidence="1">
    <location>
        <begin position="24"/>
        <end position="93"/>
    </location>
</feature>
<name>A0A9P6QH66_9FUNG</name>
<dbReference type="AlphaFoldDB" id="A0A9P6QH66"/>